<gene>
    <name evidence="1" type="ORF">SJI18_21290</name>
</gene>
<protein>
    <submittedName>
        <fullName evidence="1">Uncharacterized protein</fullName>
    </submittedName>
</protein>
<dbReference type="EMBL" id="JAZHFS010000031">
    <property type="protein sequence ID" value="MEF2114825.1"/>
    <property type="molecule type" value="Genomic_DNA"/>
</dbReference>
<reference evidence="1 2" key="1">
    <citation type="submission" date="2023-11" db="EMBL/GenBank/DDBJ databases">
        <title>Draft genome sequence of a psychrophilic Clostridium strain from permafrost water brine.</title>
        <authorList>
            <person name="Shcherbakova V.A."/>
            <person name="Trubitsyn V.E."/>
            <person name="Zakharyuk A.G."/>
        </authorList>
    </citation>
    <scope>NUCLEOTIDE SEQUENCE [LARGE SCALE GENOMIC DNA]</scope>
    <source>
        <strain evidence="1 2">14F</strain>
    </source>
</reference>
<proteinExistence type="predicted"/>
<comment type="caution">
    <text evidence="1">The sequence shown here is derived from an EMBL/GenBank/DDBJ whole genome shotgun (WGS) entry which is preliminary data.</text>
</comment>
<keyword evidence="2" id="KW-1185">Reference proteome</keyword>
<organism evidence="1 2">
    <name type="scientific">Clostridium frigoriphilum</name>
    <dbReference type="NCBI Taxonomy" id="443253"/>
    <lineage>
        <taxon>Bacteria</taxon>
        <taxon>Bacillati</taxon>
        <taxon>Bacillota</taxon>
        <taxon>Clostridia</taxon>
        <taxon>Eubacteriales</taxon>
        <taxon>Clostridiaceae</taxon>
        <taxon>Clostridium</taxon>
    </lineage>
</organism>
<evidence type="ECO:0000313" key="2">
    <source>
        <dbReference type="Proteomes" id="UP001498469"/>
    </source>
</evidence>
<dbReference type="RefSeq" id="WP_301182949.1">
    <property type="nucleotide sequence ID" value="NZ_JAZHFS010000031.1"/>
</dbReference>
<name>A0ABU7UTT7_9CLOT</name>
<dbReference type="Proteomes" id="UP001498469">
    <property type="component" value="Unassembled WGS sequence"/>
</dbReference>
<evidence type="ECO:0000313" key="1">
    <source>
        <dbReference type="EMBL" id="MEF2114825.1"/>
    </source>
</evidence>
<accession>A0ABU7UTT7</accession>
<sequence length="41" mass="4855">MDIVLIEDKESNLEVQIRYPIMHIDVLDSVTTLFNSRLKQH</sequence>